<accession>A0ACB9N3D5</accession>
<keyword evidence="2" id="KW-1185">Reference proteome</keyword>
<comment type="caution">
    <text evidence="1">The sequence shown here is derived from an EMBL/GenBank/DDBJ whole genome shotgun (WGS) entry which is preliminary data.</text>
</comment>
<dbReference type="Proteomes" id="UP000828941">
    <property type="component" value="Chromosome 8"/>
</dbReference>
<evidence type="ECO:0000313" key="2">
    <source>
        <dbReference type="Proteomes" id="UP000828941"/>
    </source>
</evidence>
<protein>
    <submittedName>
        <fullName evidence="1">Uncharacterized protein</fullName>
    </submittedName>
</protein>
<organism evidence="1 2">
    <name type="scientific">Bauhinia variegata</name>
    <name type="common">Purple orchid tree</name>
    <name type="synonym">Phanera variegata</name>
    <dbReference type="NCBI Taxonomy" id="167791"/>
    <lineage>
        <taxon>Eukaryota</taxon>
        <taxon>Viridiplantae</taxon>
        <taxon>Streptophyta</taxon>
        <taxon>Embryophyta</taxon>
        <taxon>Tracheophyta</taxon>
        <taxon>Spermatophyta</taxon>
        <taxon>Magnoliopsida</taxon>
        <taxon>eudicotyledons</taxon>
        <taxon>Gunneridae</taxon>
        <taxon>Pentapetalae</taxon>
        <taxon>rosids</taxon>
        <taxon>fabids</taxon>
        <taxon>Fabales</taxon>
        <taxon>Fabaceae</taxon>
        <taxon>Cercidoideae</taxon>
        <taxon>Cercideae</taxon>
        <taxon>Bauhiniinae</taxon>
        <taxon>Bauhinia</taxon>
    </lineage>
</organism>
<reference evidence="1 2" key="1">
    <citation type="journal article" date="2022" name="DNA Res.">
        <title>Chromosomal-level genome assembly of the orchid tree Bauhinia variegata (Leguminosae; Cercidoideae) supports the allotetraploid origin hypothesis of Bauhinia.</title>
        <authorList>
            <person name="Zhong Y."/>
            <person name="Chen Y."/>
            <person name="Zheng D."/>
            <person name="Pang J."/>
            <person name="Liu Y."/>
            <person name="Luo S."/>
            <person name="Meng S."/>
            <person name="Qian L."/>
            <person name="Wei D."/>
            <person name="Dai S."/>
            <person name="Zhou R."/>
        </authorList>
    </citation>
    <scope>NUCLEOTIDE SEQUENCE [LARGE SCALE GENOMIC DNA]</scope>
    <source>
        <strain evidence="1">BV-YZ2020</strain>
    </source>
</reference>
<evidence type="ECO:0000313" key="1">
    <source>
        <dbReference type="EMBL" id="KAI4328985.1"/>
    </source>
</evidence>
<dbReference type="EMBL" id="CM039433">
    <property type="protein sequence ID" value="KAI4328985.1"/>
    <property type="molecule type" value="Genomic_DNA"/>
</dbReference>
<sequence length="691" mass="76642">MGDVVVTGEKGMEELEWRTEKEDKSEKKDGESSQVVSWDKFLPRMVLRVLLVEADDSTRQIIAALLRKCSYRVTAVADGLNAWETLKRKAPDIDLILTEVDLPSISGFALLTLIMEHDVCKNIPVIMMSSDDSISMVLKCMLKGAADFLIKPVRRNELRNLWQHVWRRHHISGHPQNITSPNKKLEAFSENNAASYHSSGSVASTQKNNECTEKGSEAQSSCTSTFLEAESACMQNMQGPSQLNHRSYSSLSNIDIMGNDDSTIPKRESMKHKNDTGEKATTFVSEAATCNKPFNSIDLKLEQGHGSAKTETPSVPFRAVVSRGNPNRGTEMNDCNNELEEPSREAIDLIATFGSPTKNIEGNSLIGGGTDKFDFDPQLELSLRRDFPSSSCKQATEERQRLNHSNASAFSWYSGSKLLQPLSPTPSSSAEVNDTWWNSHGSNELSRNAIDTSQCGGANPSHENMTSLVIAQSVQAELQLPNGQFGSLPSTGVNHDHMSSENGHVLLCHPIWSPKPVYQKENSPIPTSSSFQSYPESHKSDQRYHWSDDAAYSSLDQTVHDKSNLDPMRLDSPAAGQSTSNSICHDAANHINSSAYSGSDGNATSAMVVDNTHENFSDSVRHNYDVLRVMDSHHVSQREAALTKFRLKRKDRCFEKKVRYQSRKRLAEQRPRVKGQFVRQVHNDNAVANAG</sequence>
<proteinExistence type="predicted"/>
<gene>
    <name evidence="1" type="ORF">L6164_021294</name>
</gene>
<name>A0ACB9N3D5_BAUVA</name>